<dbReference type="InterPro" id="IPR002372">
    <property type="entry name" value="PQQ_rpt_dom"/>
</dbReference>
<dbReference type="PANTHER" id="PTHR44394:SF1">
    <property type="entry name" value="BETA-ALANINE-ACTIVATING ENZYME"/>
    <property type="match status" value="1"/>
</dbReference>
<dbReference type="SMART" id="SM00564">
    <property type="entry name" value="PQQ"/>
    <property type="match status" value="5"/>
</dbReference>
<dbReference type="InterPro" id="IPR018391">
    <property type="entry name" value="PQQ_b-propeller_rpt"/>
</dbReference>
<proteinExistence type="predicted"/>
<evidence type="ECO:0000313" key="2">
    <source>
        <dbReference type="EMBL" id="HGE99187.1"/>
    </source>
</evidence>
<dbReference type="SUPFAM" id="SSF50998">
    <property type="entry name" value="Quinoprotein alcohol dehydrogenase-like"/>
    <property type="match status" value="1"/>
</dbReference>
<dbReference type="PANTHER" id="PTHR44394">
    <property type="entry name" value="BETA-ALANINE-ACTIVATING ENZYME"/>
    <property type="match status" value="1"/>
</dbReference>
<comment type="caution">
    <text evidence="2">The sequence shown here is derived from an EMBL/GenBank/DDBJ whole genome shotgun (WGS) entry which is preliminary data.</text>
</comment>
<dbReference type="GO" id="GO:0043041">
    <property type="term" value="P:amino acid activation for nonribosomal peptide biosynthetic process"/>
    <property type="evidence" value="ECO:0007669"/>
    <property type="project" value="TreeGrafter"/>
</dbReference>
<dbReference type="Gene3D" id="2.130.10.10">
    <property type="entry name" value="YVTN repeat-like/Quinoprotein amine dehydrogenase"/>
    <property type="match status" value="2"/>
</dbReference>
<sequence>MIRKKGRLILLLIFALILLSLPNCGKNKPPTIPYLTGPQVLGVGAEGEFKAQSTDPNNDQIRYLFDWGDKTETTGYYPSGDTAKKLHSWASAGTYNVKVRAQDIKGNLSEWSSPLAVTVVSNTKPNKPSVTGPSSGLKDSAYTFSVTPADPDNDTVRVFFLWGDGKADTSSWVSSGTRVDISHTYRDTGTFNIKALVQDKKFALSDTSDAKPFAVRLGYEPGDLLWTFFASDEIVSSPALVMEGNVPVIYVGSKDGKVYKLNGKTGVKMAEFISPVSGDEFNTAPAIGPDGTVYIGSEEGYIFALTSNLTLKWQWPQLPRGMPFTSCALTADGKIAVGNENGYLYLLKDNGNSCESLWSYGARGAIFSSPAIDAQGNIYFADLTSDSGYLYKLDQSGRLLWEKPTGAEVYASPTIDAQGNVFIPSTSGRIFAFDAQGQDLPGWPVVVPETVEIHSSVSLAPSGLILLGHEKGILVYDQTGSRRDWILEVSEEVYSTPTCAGDSLVYYLTNEGWFVGYNYPGRTALFSKYLGSRSGKRPQEDIYASPTIAPDGTIYIAYEERVYALYGEKPLANSPWPKFRQGLRNTGRAGGGKI</sequence>
<dbReference type="InterPro" id="IPR052091">
    <property type="entry name" value="Beta-ala_Activ/Resist"/>
</dbReference>
<dbReference type="InterPro" id="IPR035986">
    <property type="entry name" value="PKD_dom_sf"/>
</dbReference>
<dbReference type="EMBL" id="DTMQ01000022">
    <property type="protein sequence ID" value="HGE99187.1"/>
    <property type="molecule type" value="Genomic_DNA"/>
</dbReference>
<dbReference type="PROSITE" id="PS50093">
    <property type="entry name" value="PKD"/>
    <property type="match status" value="1"/>
</dbReference>
<dbReference type="Gene3D" id="2.60.40.10">
    <property type="entry name" value="Immunoglobulins"/>
    <property type="match status" value="2"/>
</dbReference>
<dbReference type="Pfam" id="PF13360">
    <property type="entry name" value="PQQ_2"/>
    <property type="match status" value="1"/>
</dbReference>
<dbReference type="InterPro" id="IPR000601">
    <property type="entry name" value="PKD_dom"/>
</dbReference>
<accession>A0A7C3UZ22</accession>
<dbReference type="Pfam" id="PF18911">
    <property type="entry name" value="PKD_4"/>
    <property type="match status" value="1"/>
</dbReference>
<organism evidence="2">
    <name type="scientific">candidate division WOR-3 bacterium</name>
    <dbReference type="NCBI Taxonomy" id="2052148"/>
    <lineage>
        <taxon>Bacteria</taxon>
        <taxon>Bacteria division WOR-3</taxon>
    </lineage>
</organism>
<dbReference type="InterPro" id="IPR013783">
    <property type="entry name" value="Ig-like_fold"/>
</dbReference>
<gene>
    <name evidence="2" type="ORF">ENX07_03850</name>
</gene>
<reference evidence="2" key="1">
    <citation type="journal article" date="2020" name="mSystems">
        <title>Genome- and Community-Level Interaction Insights into Carbon Utilization and Element Cycling Functions of Hydrothermarchaeota in Hydrothermal Sediment.</title>
        <authorList>
            <person name="Zhou Z."/>
            <person name="Liu Y."/>
            <person name="Xu W."/>
            <person name="Pan J."/>
            <person name="Luo Z.H."/>
            <person name="Li M."/>
        </authorList>
    </citation>
    <scope>NUCLEOTIDE SEQUENCE [LARGE SCALE GENOMIC DNA]</scope>
    <source>
        <strain evidence="2">SpSt-906</strain>
    </source>
</reference>
<dbReference type="SUPFAM" id="SSF49299">
    <property type="entry name" value="PKD domain"/>
    <property type="match status" value="2"/>
</dbReference>
<dbReference type="InterPro" id="IPR011047">
    <property type="entry name" value="Quinoprotein_ADH-like_sf"/>
</dbReference>
<evidence type="ECO:0000259" key="1">
    <source>
        <dbReference type="PROSITE" id="PS50093"/>
    </source>
</evidence>
<dbReference type="CDD" id="cd00146">
    <property type="entry name" value="PKD"/>
    <property type="match status" value="1"/>
</dbReference>
<name>A0A7C3UZ22_UNCW3</name>
<protein>
    <submittedName>
        <fullName evidence="2">PKD domain-containing protein</fullName>
    </submittedName>
</protein>
<dbReference type="AlphaFoldDB" id="A0A7C3UZ22"/>
<feature type="domain" description="PKD" evidence="1">
    <location>
        <begin position="30"/>
        <end position="124"/>
    </location>
</feature>
<dbReference type="InterPro" id="IPR015943">
    <property type="entry name" value="WD40/YVTN_repeat-like_dom_sf"/>
</dbReference>